<dbReference type="Gene3D" id="3.50.50.60">
    <property type="entry name" value="FAD/NAD(P)-binding domain"/>
    <property type="match status" value="2"/>
</dbReference>
<reference evidence="2 3" key="2">
    <citation type="journal article" date="2017" name="Sci. Rep.">
        <title>Ant-infecting Ophiocordyceps genomes reveal a high diversity of potential behavioral manipulation genes and a possible major role for enterotoxins.</title>
        <authorList>
            <person name="de Bekker C."/>
            <person name="Ohm R.A."/>
            <person name="Evans H.C."/>
            <person name="Brachmann A."/>
            <person name="Hughes D.P."/>
        </authorList>
    </citation>
    <scope>NUCLEOTIDE SEQUENCE [LARGE SCALE GENOMIC DNA]</scope>
    <source>
        <strain evidence="2 3">SC16a</strain>
    </source>
</reference>
<accession>A0A2A9PQ00</accession>
<dbReference type="InterPro" id="IPR050982">
    <property type="entry name" value="Auxin_biosynth/cation_transpt"/>
</dbReference>
<dbReference type="OrthoDB" id="74360at2759"/>
<keyword evidence="3" id="KW-1185">Reference proteome</keyword>
<dbReference type="GO" id="GO:0050660">
    <property type="term" value="F:flavin adenine dinucleotide binding"/>
    <property type="evidence" value="ECO:0007669"/>
    <property type="project" value="TreeGrafter"/>
</dbReference>
<organism evidence="2 3">
    <name type="scientific">Ophiocordyceps unilateralis</name>
    <name type="common">Zombie-ant fungus</name>
    <name type="synonym">Torrubia unilateralis</name>
    <dbReference type="NCBI Taxonomy" id="268505"/>
    <lineage>
        <taxon>Eukaryota</taxon>
        <taxon>Fungi</taxon>
        <taxon>Dikarya</taxon>
        <taxon>Ascomycota</taxon>
        <taxon>Pezizomycotina</taxon>
        <taxon>Sordariomycetes</taxon>
        <taxon>Hypocreomycetidae</taxon>
        <taxon>Hypocreales</taxon>
        <taxon>Ophiocordycipitaceae</taxon>
        <taxon>Ophiocordyceps</taxon>
    </lineage>
</organism>
<sequence length="630" mass="70166">MAPAMPESESPAFPGPVCLPLVKFPSATPPGTVRSEHEATRVLEKLNRALSQADYRAASKLFTQDGFWRDHLALSWRFRTVRGREDIDKFLEECAKSRDGFRIRTLILDSGSPSRQPKVAPIDAEGDVIGIHAFFQFETVVGSGEGFMRLVLQDGQWAIFTLYTSLGQLRGWEELTFDRRPTGVDHGGLPGRMNWSEKRLLQDEIGADNDVSVLILGAGQGGLTAASRLKMLGLSPLIIDQNDHVGDNWRKRYRQLVLHDPVWYDHMPYIPFPPNWPIFTPKDKLAQFFEAYAILLELNVWMKTTIKSCKWEEQRKGWSVTVSRVLDDGSTQTTSLHPRHIIQATGHSGQKYEPQIEGSESFKGDCFCHSSEFPGARKGTSGNKAVIIGCCNSAHDIAQDYVENGYHVTMVQRSSTTVVSSGALIDVLLKGYSEDGPPVEDADLMAQSLPNVLSKAVHTTLTKLQKRYDQDILAGLDKAGFKVDFGTDDSGLVFKYLERGGGYYIDVGASKLIADGSIKVKQGHEVAKVLPHGLRFTDGTELEADEVVLATGYQNMKSHTRQIFGSEIADRVNDVWGLNKEGEFRTMWQDSGHPGFWFHGGNLALCRYYSRLLALQIKALEEGLYSYGEI</sequence>
<dbReference type="PANTHER" id="PTHR43539">
    <property type="entry name" value="FLAVIN-BINDING MONOOXYGENASE-LIKE PROTEIN (AFU_ORTHOLOGUE AFUA_4G09220)"/>
    <property type="match status" value="1"/>
</dbReference>
<dbReference type="SUPFAM" id="SSF54427">
    <property type="entry name" value="NTF2-like"/>
    <property type="match status" value="1"/>
</dbReference>
<dbReference type="Pfam" id="PF13738">
    <property type="entry name" value="Pyr_redox_3"/>
    <property type="match status" value="1"/>
</dbReference>
<dbReference type="AlphaFoldDB" id="A0A2A9PQ00"/>
<dbReference type="Gene3D" id="3.10.450.50">
    <property type="match status" value="1"/>
</dbReference>
<dbReference type="InterPro" id="IPR036188">
    <property type="entry name" value="FAD/NAD-bd_sf"/>
</dbReference>
<dbReference type="SUPFAM" id="SSF51905">
    <property type="entry name" value="FAD/NAD(P)-binding domain"/>
    <property type="match status" value="1"/>
</dbReference>
<keyword evidence="1" id="KW-0560">Oxidoreductase</keyword>
<dbReference type="GO" id="GO:0004497">
    <property type="term" value="F:monooxygenase activity"/>
    <property type="evidence" value="ECO:0007669"/>
    <property type="project" value="TreeGrafter"/>
</dbReference>
<gene>
    <name evidence="2" type="ORF">XA68_11433</name>
</gene>
<dbReference type="InterPro" id="IPR032710">
    <property type="entry name" value="NTF2-like_dom_sf"/>
</dbReference>
<evidence type="ECO:0000313" key="2">
    <source>
        <dbReference type="EMBL" id="PFH62877.1"/>
    </source>
</evidence>
<dbReference type="EMBL" id="LAZP02000015">
    <property type="protein sequence ID" value="PFH62877.1"/>
    <property type="molecule type" value="Genomic_DNA"/>
</dbReference>
<dbReference type="Proteomes" id="UP000037136">
    <property type="component" value="Unassembled WGS sequence"/>
</dbReference>
<dbReference type="PRINTS" id="PR00411">
    <property type="entry name" value="PNDRDTASEI"/>
</dbReference>
<evidence type="ECO:0000313" key="3">
    <source>
        <dbReference type="Proteomes" id="UP000037136"/>
    </source>
</evidence>
<name>A0A2A9PQ00_OPHUN</name>
<dbReference type="STRING" id="268505.A0A2A9PQ00"/>
<comment type="caution">
    <text evidence="2">The sequence shown here is derived from an EMBL/GenBank/DDBJ whole genome shotgun (WGS) entry which is preliminary data.</text>
</comment>
<protein>
    <submittedName>
        <fullName evidence="2">Uncharacterized protein</fullName>
    </submittedName>
</protein>
<dbReference type="PANTHER" id="PTHR43539:SF68">
    <property type="entry name" value="FLAVIN-BINDING MONOOXYGENASE-LIKE PROTEIN (AFU_ORTHOLOGUE AFUA_4G09220)"/>
    <property type="match status" value="1"/>
</dbReference>
<reference evidence="2 3" key="1">
    <citation type="journal article" date="2015" name="BMC Genomics">
        <title>Gene expression during zombie ant biting behavior reflects the complexity underlying fungal parasitic behavioral manipulation.</title>
        <authorList>
            <person name="de Bekker C."/>
            <person name="Ohm R.A."/>
            <person name="Loreto R.G."/>
            <person name="Sebastian A."/>
            <person name="Albert I."/>
            <person name="Merrow M."/>
            <person name="Brachmann A."/>
            <person name="Hughes D.P."/>
        </authorList>
    </citation>
    <scope>NUCLEOTIDE SEQUENCE [LARGE SCALE GENOMIC DNA]</scope>
    <source>
        <strain evidence="2 3">SC16a</strain>
    </source>
</reference>
<proteinExistence type="predicted"/>
<evidence type="ECO:0000256" key="1">
    <source>
        <dbReference type="ARBA" id="ARBA00023002"/>
    </source>
</evidence>